<reference evidence="7" key="1">
    <citation type="submission" date="2021-03" db="EMBL/GenBank/DDBJ databases">
        <title>Revisited historic fungal species revealed as producer of novel bioactive compounds through whole genome sequencing and comparative genomics.</title>
        <authorList>
            <person name="Vignolle G.A."/>
            <person name="Hochenegger N."/>
            <person name="Mach R.L."/>
            <person name="Mach-Aigner A.R."/>
            <person name="Javad Rahimi M."/>
            <person name="Salim K.A."/>
            <person name="Chan C.M."/>
            <person name="Lim L.B.L."/>
            <person name="Cai F."/>
            <person name="Druzhinina I.S."/>
            <person name="U'Ren J.M."/>
            <person name="Derntl C."/>
        </authorList>
    </citation>
    <scope>NUCLEOTIDE SEQUENCE</scope>
    <source>
        <strain evidence="7">TUCIM 5799</strain>
    </source>
</reference>
<comment type="subcellular location">
    <subcellularLocation>
        <location evidence="1">Cell membrane</location>
        <topology evidence="1">Multi-pass membrane protein</topology>
    </subcellularLocation>
</comment>
<protein>
    <recommendedName>
        <fullName evidence="9">Mg2+ transporter</fullName>
    </recommendedName>
</protein>
<dbReference type="Pfam" id="PF01544">
    <property type="entry name" value="CorA"/>
    <property type="match status" value="1"/>
</dbReference>
<dbReference type="AlphaFoldDB" id="A0A9Q0AVL6"/>
<dbReference type="EMBL" id="JAFIMR010000002">
    <property type="protein sequence ID" value="KAI1880901.1"/>
    <property type="molecule type" value="Genomic_DNA"/>
</dbReference>
<dbReference type="GO" id="GO:0005886">
    <property type="term" value="C:plasma membrane"/>
    <property type="evidence" value="ECO:0007669"/>
    <property type="project" value="UniProtKB-SubCell"/>
</dbReference>
<feature type="compositionally biased region" description="Basic and acidic residues" evidence="5">
    <location>
        <begin position="217"/>
        <end position="230"/>
    </location>
</feature>
<evidence type="ECO:0000256" key="4">
    <source>
        <dbReference type="ARBA" id="ARBA00023136"/>
    </source>
</evidence>
<dbReference type="SUPFAM" id="SSF144083">
    <property type="entry name" value="Magnesium transport protein CorA, transmembrane region"/>
    <property type="match status" value="1"/>
</dbReference>
<dbReference type="InterPro" id="IPR045863">
    <property type="entry name" value="CorA_TM1_TM2"/>
</dbReference>
<feature type="compositionally biased region" description="Basic and acidic residues" evidence="5">
    <location>
        <begin position="1"/>
        <end position="13"/>
    </location>
</feature>
<keyword evidence="2 6" id="KW-0812">Transmembrane</keyword>
<dbReference type="Proteomes" id="UP000829685">
    <property type="component" value="Unassembled WGS sequence"/>
</dbReference>
<keyword evidence="8" id="KW-1185">Reference proteome</keyword>
<dbReference type="PANTHER" id="PTHR46494:SF1">
    <property type="entry name" value="CORA FAMILY METAL ION TRANSPORTER (EUROFUNG)"/>
    <property type="match status" value="1"/>
</dbReference>
<evidence type="ECO:0000256" key="6">
    <source>
        <dbReference type="SAM" id="Phobius"/>
    </source>
</evidence>
<name>A0A9Q0AVL6_9PEZI</name>
<dbReference type="PANTHER" id="PTHR46494">
    <property type="entry name" value="CORA FAMILY METAL ION TRANSPORTER (EUROFUNG)"/>
    <property type="match status" value="1"/>
</dbReference>
<dbReference type="GO" id="GO:0050897">
    <property type="term" value="F:cobalt ion binding"/>
    <property type="evidence" value="ECO:0007669"/>
    <property type="project" value="TreeGrafter"/>
</dbReference>
<feature type="compositionally biased region" description="Low complexity" evidence="5">
    <location>
        <begin position="23"/>
        <end position="32"/>
    </location>
</feature>
<feature type="region of interest" description="Disordered" evidence="5">
    <location>
        <begin position="217"/>
        <end position="236"/>
    </location>
</feature>
<organism evidence="7 8">
    <name type="scientific">Neoarthrinium moseri</name>
    <dbReference type="NCBI Taxonomy" id="1658444"/>
    <lineage>
        <taxon>Eukaryota</taxon>
        <taxon>Fungi</taxon>
        <taxon>Dikarya</taxon>
        <taxon>Ascomycota</taxon>
        <taxon>Pezizomycotina</taxon>
        <taxon>Sordariomycetes</taxon>
        <taxon>Xylariomycetidae</taxon>
        <taxon>Amphisphaeriales</taxon>
        <taxon>Apiosporaceae</taxon>
        <taxon>Neoarthrinium</taxon>
    </lineage>
</organism>
<keyword evidence="3 6" id="KW-1133">Transmembrane helix</keyword>
<evidence type="ECO:0000256" key="2">
    <source>
        <dbReference type="ARBA" id="ARBA00022692"/>
    </source>
</evidence>
<proteinExistence type="predicted"/>
<evidence type="ECO:0000256" key="3">
    <source>
        <dbReference type="ARBA" id="ARBA00022989"/>
    </source>
</evidence>
<dbReference type="GO" id="GO:0015095">
    <property type="term" value="F:magnesium ion transmembrane transporter activity"/>
    <property type="evidence" value="ECO:0007669"/>
    <property type="project" value="TreeGrafter"/>
</dbReference>
<feature type="region of interest" description="Disordered" evidence="5">
    <location>
        <begin position="1"/>
        <end position="45"/>
    </location>
</feature>
<evidence type="ECO:0008006" key="9">
    <source>
        <dbReference type="Google" id="ProtNLM"/>
    </source>
</evidence>
<dbReference type="InterPro" id="IPR002523">
    <property type="entry name" value="MgTranspt_CorA/ZnTranspt_ZntB"/>
</dbReference>
<dbReference type="Gene3D" id="1.20.58.340">
    <property type="entry name" value="Magnesium transport protein CorA, transmembrane region"/>
    <property type="match status" value="1"/>
</dbReference>
<comment type="caution">
    <text evidence="7">The sequence shown here is derived from an EMBL/GenBank/DDBJ whole genome shotgun (WGS) entry which is preliminary data.</text>
</comment>
<keyword evidence="4 6" id="KW-0472">Membrane</keyword>
<feature type="transmembrane region" description="Helical" evidence="6">
    <location>
        <begin position="1099"/>
        <end position="1123"/>
    </location>
</feature>
<feature type="transmembrane region" description="Helical" evidence="6">
    <location>
        <begin position="1135"/>
        <end position="1156"/>
    </location>
</feature>
<sequence>MESKPDSAGEESPHRRRRRRSTGGRSQRSQQRVADPPRARFDSNVRYVPPRVYTEEPEEFDDLVRFPRKLYTAQATQPLRYFTETEQVTYERELPTNRNYAQNDHSPPLRRIWYPAPSAPLNSGPYITPLAPYERRQFHAQPYPNRETAFSTRPLRLGRRRYSTESRSRSPSRWRSEARSDSASDDISIYPRSEPYWTSSRRRRRVRNLRQHELYHERPSTAGVDRRGWNEDSETEGEYEDVLGRKIYSFTPRRSSSSAVETTSLGTDDDDGDAKLQSEALPSSPIQVVELRKVAKLETRNGKEAGTIDAASVYTKLLHVVESKYTGDAIYDGDHSAKLKVIQDPKQVRQSLYRWVHLQQTQLNLDELSAEITRIPGLSTDELHGLTKLLGQVRGQVKKPRTADGRNVLHMEPGSLRVMISGDNRAKGPGTGPAKGPKRSLAWFCIPYFTLEKYSGLMAAKSASSFPTETLLQNDYGPTSRARDMEQVVVLADAAEVGECVHVAQLWCIVLGDSLVITCGRMSRSALQDDIEPASSTRMICVSYYQAFLWALPLDECWTWFTFVRHFKDFWPDAVRFYHRDKALTENDWPRIVKLARQSSTRVTLELRMSHLPQPPAAGVLQTLKPDQDFEPNDHGLSTQTIQNEEPEVIAHVPKHENKQFHVFTWMDCGRSATGLSTDSHRELMMKQLKDMNEYLLRSTSNGERGAYKCCKTSSREQVHAYLVGQDHDVDANTDEDLEQKQDLDDKIDLYNAADLIFCFFFPTWFDSKAPTIGKFWSAVESMITSSRSESAVVNLKARNSGAIAANVSPVRSALRSMTREILSFQGIMSNVAHSDRLEITVPDDLLRAWLHLVMALVQASEGSENWIENMDATEILLSKGMSEIMQELPVHNLLDYAVVRPMELVPIMTRKLTQELQGSDLNLNDTYSQYIKHLENMIMEHPDRSHQYLIGQVKKEIDIIRRVISSQQRTLAGAVMHKPIIEATRHNRYEAQLLEKKVDHITVRSEHPLHRSRARDGYYAYDPYQHGLDFVGSNRDPDEFSKLSSTDPGGFSTFLVRDCLNLLDRKSSEFRDFLIEADRLEESNVTNLDINKDKQEKAVYAFTMVTIIFLPLGTISSIFGMNTSDIANLELSQWIYWVTALPTIILVIIAGLWWMGELEVLKQWLFGARKGQRFRRGGRSGSLMTTVVGEEILMPDSRAAVTNMLPPRFPRRVVTFQEPADVSIKPREERRR</sequence>
<accession>A0A9Q0AVL6</accession>
<feature type="region of interest" description="Disordered" evidence="5">
    <location>
        <begin position="253"/>
        <end position="281"/>
    </location>
</feature>
<dbReference type="GO" id="GO:0015087">
    <property type="term" value="F:cobalt ion transmembrane transporter activity"/>
    <property type="evidence" value="ECO:0007669"/>
    <property type="project" value="TreeGrafter"/>
</dbReference>
<feature type="region of interest" description="Disordered" evidence="5">
    <location>
        <begin position="139"/>
        <end position="192"/>
    </location>
</feature>
<evidence type="ECO:0000313" key="8">
    <source>
        <dbReference type="Proteomes" id="UP000829685"/>
    </source>
</evidence>
<evidence type="ECO:0000256" key="5">
    <source>
        <dbReference type="SAM" id="MobiDB-lite"/>
    </source>
</evidence>
<evidence type="ECO:0000256" key="1">
    <source>
        <dbReference type="ARBA" id="ARBA00004651"/>
    </source>
</evidence>
<feature type="compositionally biased region" description="Polar residues" evidence="5">
    <location>
        <begin position="253"/>
        <end position="266"/>
    </location>
</feature>
<feature type="compositionally biased region" description="Basic and acidic residues" evidence="5">
    <location>
        <begin position="162"/>
        <end position="182"/>
    </location>
</feature>
<evidence type="ECO:0000313" key="7">
    <source>
        <dbReference type="EMBL" id="KAI1880901.1"/>
    </source>
</evidence>
<gene>
    <name evidence="7" type="ORF">JX265_001141</name>
</gene>
<dbReference type="GO" id="GO:0000287">
    <property type="term" value="F:magnesium ion binding"/>
    <property type="evidence" value="ECO:0007669"/>
    <property type="project" value="TreeGrafter"/>
</dbReference>